<keyword evidence="1" id="KW-0175">Coiled coil</keyword>
<keyword evidence="6" id="KW-1185">Reference proteome</keyword>
<sequence>MGCVASRINKEERVQVCRERKKLMKQLLIFRGEVADAQLAYLRALKNTGVTLRQFTESESLELENTHYGLAFPPSPPPPLPPSPPSPPPPPPPPFSPDNSQKVVDQEESTEITKADIPSPPDDLTSSWVYRYTFESSSLHCLEQDEMVEPIDEENWLEANTDFDGEQEGEASTYIVAKPPRDKSQPVGLVNDNSSTLSWLTKDTAETAMVLRRSKKTLEGIAKELDDYFLKASAGIKEIAVLMDINGRDRFLPQNLKESKSKYKLYDPLAFMRHCFVLWIVPQNFDLESVWSLQLTKDAAVELDGASEPCRPGAHCITLKKLYDEEQKLYKEVKEEETAKLEHERKSLLLQKQEEENLDWTKTEKTRLSVENLEADISQLQQSISSTSSLILKLIDDELYPQLVALTSGLLHMWRIMHECHQAQYIISQQLNHLRDNQRMDLSTDYRRQAAAQLETELNCWYSSFCKVVKSQGEYVKALCRWIQLTDRLVDEHRRSLYSPAVHSFCEQWQLGLDNLPDKVSSEAIKSLWSAIHSILLQQEEEHNLQRKYGKLEKRLQKEFQSLTEMEKKLEGSFATEDEPSNLNPKHSLSLKRAKFEALKKQVDVEKAKCLNSVQVSNTMTLNNLKASLPNVFHSLMGFCSAYVEAIEGSFRHIKPADSCDGA</sequence>
<evidence type="ECO:0000313" key="6">
    <source>
        <dbReference type="Proteomes" id="UP000796880"/>
    </source>
</evidence>
<evidence type="ECO:0000313" key="5">
    <source>
        <dbReference type="EMBL" id="KAF3450330.1"/>
    </source>
</evidence>
<reference evidence="5" key="1">
    <citation type="submission" date="2020-03" db="EMBL/GenBank/DDBJ databases">
        <title>A high-quality chromosome-level genome assembly of a woody plant with both climbing and erect habits, Rhamnella rubrinervis.</title>
        <authorList>
            <person name="Lu Z."/>
            <person name="Yang Y."/>
            <person name="Zhu X."/>
            <person name="Sun Y."/>
        </authorList>
    </citation>
    <scope>NUCLEOTIDE SEQUENCE</scope>
    <source>
        <strain evidence="5">BYM</strain>
        <tissue evidence="5">Leaf</tissue>
    </source>
</reference>
<evidence type="ECO:0000259" key="3">
    <source>
        <dbReference type="Pfam" id="PF04782"/>
    </source>
</evidence>
<dbReference type="OrthoDB" id="1919226at2759"/>
<evidence type="ECO:0000256" key="1">
    <source>
        <dbReference type="SAM" id="Coils"/>
    </source>
</evidence>
<dbReference type="EMBL" id="VOIH02000003">
    <property type="protein sequence ID" value="KAF3450330.1"/>
    <property type="molecule type" value="Genomic_DNA"/>
</dbReference>
<feature type="compositionally biased region" description="Pro residues" evidence="2">
    <location>
        <begin position="73"/>
        <end position="96"/>
    </location>
</feature>
<feature type="region of interest" description="Disordered" evidence="2">
    <location>
        <begin position="67"/>
        <end position="120"/>
    </location>
</feature>
<organism evidence="5 6">
    <name type="scientific">Rhamnella rubrinervis</name>
    <dbReference type="NCBI Taxonomy" id="2594499"/>
    <lineage>
        <taxon>Eukaryota</taxon>
        <taxon>Viridiplantae</taxon>
        <taxon>Streptophyta</taxon>
        <taxon>Embryophyta</taxon>
        <taxon>Tracheophyta</taxon>
        <taxon>Spermatophyta</taxon>
        <taxon>Magnoliopsida</taxon>
        <taxon>eudicotyledons</taxon>
        <taxon>Gunneridae</taxon>
        <taxon>Pentapetalae</taxon>
        <taxon>rosids</taxon>
        <taxon>fabids</taxon>
        <taxon>Rosales</taxon>
        <taxon>Rhamnaceae</taxon>
        <taxon>rhamnoid group</taxon>
        <taxon>Rhamneae</taxon>
        <taxon>Rhamnella</taxon>
    </lineage>
</organism>
<dbReference type="InterPro" id="IPR006868">
    <property type="entry name" value="DUF630"/>
</dbReference>
<evidence type="ECO:0000259" key="4">
    <source>
        <dbReference type="Pfam" id="PF04783"/>
    </source>
</evidence>
<dbReference type="Pfam" id="PF04782">
    <property type="entry name" value="DUF632"/>
    <property type="match status" value="1"/>
</dbReference>
<feature type="domain" description="DUF630" evidence="4">
    <location>
        <begin position="1"/>
        <end position="59"/>
    </location>
</feature>
<protein>
    <recommendedName>
        <fullName evidence="7">Nitrate regulatory gene2 protein</fullName>
    </recommendedName>
</protein>
<dbReference type="AlphaFoldDB" id="A0A8K0HEH2"/>
<evidence type="ECO:0008006" key="7">
    <source>
        <dbReference type="Google" id="ProtNLM"/>
    </source>
</evidence>
<name>A0A8K0HEH2_9ROSA</name>
<accession>A0A8K0HEH2</accession>
<comment type="caution">
    <text evidence="5">The sequence shown here is derived from an EMBL/GenBank/DDBJ whole genome shotgun (WGS) entry which is preliminary data.</text>
</comment>
<dbReference type="PANTHER" id="PTHR21450">
    <property type="entry name" value="PROTEIN ALTERED PHOSPHATE STARVATION RESPONSE 1"/>
    <property type="match status" value="1"/>
</dbReference>
<gene>
    <name evidence="5" type="ORF">FNV43_RR06410</name>
</gene>
<feature type="coiled-coil region" evidence="1">
    <location>
        <begin position="316"/>
        <end position="390"/>
    </location>
</feature>
<dbReference type="InterPro" id="IPR006867">
    <property type="entry name" value="DUF632"/>
</dbReference>
<dbReference type="PANTHER" id="PTHR21450:SF21">
    <property type="entry name" value="REDUCTASE SUBUNIT C, PUTATIVE (DUF630 AND DUF632)-RELATED"/>
    <property type="match status" value="1"/>
</dbReference>
<feature type="domain" description="DUF632" evidence="3">
    <location>
        <begin position="218"/>
        <end position="533"/>
    </location>
</feature>
<dbReference type="Proteomes" id="UP000796880">
    <property type="component" value="Unassembled WGS sequence"/>
</dbReference>
<dbReference type="Pfam" id="PF04783">
    <property type="entry name" value="DUF630"/>
    <property type="match status" value="1"/>
</dbReference>
<proteinExistence type="predicted"/>
<evidence type="ECO:0000256" key="2">
    <source>
        <dbReference type="SAM" id="MobiDB-lite"/>
    </source>
</evidence>